<dbReference type="KEGG" id="ngr:NAEGRDRAFT_52380"/>
<dbReference type="Proteomes" id="UP000006671">
    <property type="component" value="Unassembled WGS sequence"/>
</dbReference>
<dbReference type="OrthoDB" id="421038at2759"/>
<dbReference type="Gene3D" id="3.20.20.80">
    <property type="entry name" value="Glycosidases"/>
    <property type="match status" value="1"/>
</dbReference>
<sequence>MPRIVDSHQILLSLILLALIFHIVTCSSSQRTQDHEVKRCINYSPIFFNTKNIDVAVASEENHYKILLPYLKQHGVNCIRLYFTDWRRYHADFFKVVNELHMKVMITFWQYTDSTPNLADSKERQKTHDDAVFLFKTISTEPSVFMIFYGNELDLIYPYQIPLVFVAFQEFIDLQRQVIPDPTKRKSLSLPLSDSGFNLKYVADYDWVQADYNTFNIYRGSTFLDFVESYKMVNPSKPLIIAETGASSYYQFPHQIPKPYYVYNASDPSIQLGERYQAMNHQRVLMEYIASSVVNPGLLDVLCLFEATDEYWKTSNDLNPYCQSRDGHLASRQNTCGYQNVNYKDKMIHEAFLGLMRQDYSKDEFSLIPKPSFNVMSFYYRSMENISQWSCEISQSGWNSDILNTRIVPDIVYNVPYETLRLFETVFQTKIGEKIFTCKFKGKMEILQALPLKMNLYNYHI</sequence>
<dbReference type="InterPro" id="IPR017853">
    <property type="entry name" value="GH"/>
</dbReference>
<evidence type="ECO:0000256" key="1">
    <source>
        <dbReference type="SAM" id="SignalP"/>
    </source>
</evidence>
<accession>D2VUL2</accession>
<proteinExistence type="predicted"/>
<dbReference type="InParanoid" id="D2VUL2"/>
<feature type="signal peptide" evidence="1">
    <location>
        <begin position="1"/>
        <end position="26"/>
    </location>
</feature>
<evidence type="ECO:0000313" key="2">
    <source>
        <dbReference type="EMBL" id="EFC39471.1"/>
    </source>
</evidence>
<reference evidence="2 3" key="1">
    <citation type="journal article" date="2010" name="Cell">
        <title>The genome of Naegleria gruberi illuminates early eukaryotic versatility.</title>
        <authorList>
            <person name="Fritz-Laylin L.K."/>
            <person name="Prochnik S.E."/>
            <person name="Ginger M.L."/>
            <person name="Dacks J.B."/>
            <person name="Carpenter M.L."/>
            <person name="Field M.C."/>
            <person name="Kuo A."/>
            <person name="Paredez A."/>
            <person name="Chapman J."/>
            <person name="Pham J."/>
            <person name="Shu S."/>
            <person name="Neupane R."/>
            <person name="Cipriano M."/>
            <person name="Mancuso J."/>
            <person name="Tu H."/>
            <person name="Salamov A."/>
            <person name="Lindquist E."/>
            <person name="Shapiro H."/>
            <person name="Lucas S."/>
            <person name="Grigoriev I.V."/>
            <person name="Cande W.Z."/>
            <person name="Fulton C."/>
            <person name="Rokhsar D.S."/>
            <person name="Dawson S.C."/>
        </authorList>
    </citation>
    <scope>NUCLEOTIDE SEQUENCE [LARGE SCALE GENOMIC DNA]</scope>
    <source>
        <strain evidence="2 3">NEG-M</strain>
    </source>
</reference>
<dbReference type="VEuPathDB" id="AmoebaDB:NAEGRDRAFT_52380"/>
<dbReference type="AlphaFoldDB" id="D2VUL2"/>
<protein>
    <submittedName>
        <fullName evidence="2">Predicted protein</fullName>
    </submittedName>
</protein>
<keyword evidence="3" id="KW-1185">Reference proteome</keyword>
<dbReference type="SUPFAM" id="SSF51445">
    <property type="entry name" value="(Trans)glycosidases"/>
    <property type="match status" value="1"/>
</dbReference>
<dbReference type="EMBL" id="GG738899">
    <property type="protein sequence ID" value="EFC39471.1"/>
    <property type="molecule type" value="Genomic_DNA"/>
</dbReference>
<dbReference type="GeneID" id="8850899"/>
<keyword evidence="1" id="KW-0732">Signal</keyword>
<gene>
    <name evidence="2" type="ORF">NAEGRDRAFT_52380</name>
</gene>
<dbReference type="RefSeq" id="XP_002672215.1">
    <property type="nucleotide sequence ID" value="XM_002672169.1"/>
</dbReference>
<feature type="chain" id="PRO_5003038828" evidence="1">
    <location>
        <begin position="27"/>
        <end position="461"/>
    </location>
</feature>
<name>D2VUL2_NAEGR</name>
<evidence type="ECO:0000313" key="3">
    <source>
        <dbReference type="Proteomes" id="UP000006671"/>
    </source>
</evidence>
<organism evidence="3">
    <name type="scientific">Naegleria gruberi</name>
    <name type="common">Amoeba</name>
    <dbReference type="NCBI Taxonomy" id="5762"/>
    <lineage>
        <taxon>Eukaryota</taxon>
        <taxon>Discoba</taxon>
        <taxon>Heterolobosea</taxon>
        <taxon>Tetramitia</taxon>
        <taxon>Eutetramitia</taxon>
        <taxon>Vahlkampfiidae</taxon>
        <taxon>Naegleria</taxon>
    </lineage>
</organism>